<dbReference type="Pfam" id="PF13646">
    <property type="entry name" value="HEAT_2"/>
    <property type="match status" value="1"/>
</dbReference>
<dbReference type="Gene3D" id="1.25.10.10">
    <property type="entry name" value="Leucine-rich Repeat Variant"/>
    <property type="match status" value="1"/>
</dbReference>
<protein>
    <recommendedName>
        <fullName evidence="2">HEAT repeat domain-containing protein</fullName>
    </recommendedName>
</protein>
<gene>
    <name evidence="1" type="ORF">S12H4_46700</name>
</gene>
<sequence>MLWSHEHYFREPSKKLQSAIINQGNFAVKPLCETLEKYKDYEDCEIRKWAAILLGDIRNPESIDSLCLAIEKDDRIVQMYAVDALRNFKKNDLIKNRNVLPSLAKLALNTDLDSIALSATKALIELEVTIPVLIEIIKKKRKVYTQWHDEDYGPSKLEDNYVQRKLVLEALEKIGTPEALEAIEKYKM</sequence>
<dbReference type="SUPFAM" id="SSF48371">
    <property type="entry name" value="ARM repeat"/>
    <property type="match status" value="1"/>
</dbReference>
<dbReference type="EMBL" id="BARW01029003">
    <property type="protein sequence ID" value="GAJ04713.1"/>
    <property type="molecule type" value="Genomic_DNA"/>
</dbReference>
<proteinExistence type="predicted"/>
<comment type="caution">
    <text evidence="1">The sequence shown here is derived from an EMBL/GenBank/DDBJ whole genome shotgun (WGS) entry which is preliminary data.</text>
</comment>
<dbReference type="AlphaFoldDB" id="X1THB6"/>
<reference evidence="1" key="1">
    <citation type="journal article" date="2014" name="Front. Microbiol.">
        <title>High frequency of phylogenetically diverse reductive dehalogenase-homologous genes in deep subseafloor sedimentary metagenomes.</title>
        <authorList>
            <person name="Kawai M."/>
            <person name="Futagami T."/>
            <person name="Toyoda A."/>
            <person name="Takaki Y."/>
            <person name="Nishi S."/>
            <person name="Hori S."/>
            <person name="Arai W."/>
            <person name="Tsubouchi T."/>
            <person name="Morono Y."/>
            <person name="Uchiyama I."/>
            <person name="Ito T."/>
            <person name="Fujiyama A."/>
            <person name="Inagaki F."/>
            <person name="Takami H."/>
        </authorList>
    </citation>
    <scope>NUCLEOTIDE SEQUENCE</scope>
    <source>
        <strain evidence="1">Expedition CK06-06</strain>
    </source>
</reference>
<dbReference type="InterPro" id="IPR016024">
    <property type="entry name" value="ARM-type_fold"/>
</dbReference>
<evidence type="ECO:0008006" key="2">
    <source>
        <dbReference type="Google" id="ProtNLM"/>
    </source>
</evidence>
<organism evidence="1">
    <name type="scientific">marine sediment metagenome</name>
    <dbReference type="NCBI Taxonomy" id="412755"/>
    <lineage>
        <taxon>unclassified sequences</taxon>
        <taxon>metagenomes</taxon>
        <taxon>ecological metagenomes</taxon>
    </lineage>
</organism>
<accession>X1THB6</accession>
<dbReference type="InterPro" id="IPR011989">
    <property type="entry name" value="ARM-like"/>
</dbReference>
<name>X1THB6_9ZZZZ</name>
<evidence type="ECO:0000313" key="1">
    <source>
        <dbReference type="EMBL" id="GAJ04713.1"/>
    </source>
</evidence>